<dbReference type="Proteomes" id="UP001233314">
    <property type="component" value="Unassembled WGS sequence"/>
</dbReference>
<evidence type="ECO:0000313" key="3">
    <source>
        <dbReference type="EMBL" id="MDO7867511.1"/>
    </source>
</evidence>
<dbReference type="InterPro" id="IPR013486">
    <property type="entry name" value="SpoIID/LytB"/>
</dbReference>
<gene>
    <name evidence="3" type="ORF">Q5722_03925</name>
</gene>
<accession>A0ABT9B2K4</accession>
<dbReference type="Pfam" id="PF08486">
    <property type="entry name" value="SpoIID"/>
    <property type="match status" value="1"/>
</dbReference>
<comment type="caution">
    <text evidence="3">The sequence shown here is derived from an EMBL/GenBank/DDBJ whole genome shotgun (WGS) entry which is preliminary data.</text>
</comment>
<protein>
    <submittedName>
        <fullName evidence="3">SpoIID/LytB domain-containing protein</fullName>
    </submittedName>
</protein>
<feature type="signal peptide" evidence="1">
    <location>
        <begin position="1"/>
        <end position="29"/>
    </location>
</feature>
<keyword evidence="1" id="KW-0732">Signal</keyword>
<name>A0ABT9B2K4_9ACTN</name>
<sequence>MRRGALGLTTALLSSVLVGTGLDAAPASAATTTAYTLPSTGTVTLAGHGYGHGHGMSQYGAQGAALAGQTWQQITSFYYPGTSRSTLARTIRVKISADTSRDVVVGPRSGLGVLLPTGEVRALPSNGAERWRLEVASGNRASVDYLIQGTWTRWTTFDGDGAFTAGGQPIRLYYAGTSHRFRGNLAAVRPSATSTDRDTINVLSLEDYLKGVVPSEMPASWDPDAVAAQAVAARTYAAYQLQTPQGSTYDICDTTSCQVYGGNDAEWAASNAAIAATKGVILTSGGKPAFTQFSSSSGGFTSAGSFSYLPAKDDPYDAWKRSDGSFGNPNHSWSATVDVADIEKKTGIANVAKVSVLMNDDHHVSKLTFTGTGGKVVTVYGDTFRSWFGLRSTYFAITGRPTTTP</sequence>
<evidence type="ECO:0000313" key="4">
    <source>
        <dbReference type="Proteomes" id="UP001233314"/>
    </source>
</evidence>
<dbReference type="NCBIfam" id="TIGR02669">
    <property type="entry name" value="SpoIID_LytB"/>
    <property type="match status" value="1"/>
</dbReference>
<evidence type="ECO:0000259" key="2">
    <source>
        <dbReference type="Pfam" id="PF08486"/>
    </source>
</evidence>
<feature type="domain" description="Sporulation stage II protein D amidase enhancer LytB N-terminal" evidence="2">
    <location>
        <begin position="196"/>
        <end position="283"/>
    </location>
</feature>
<dbReference type="InterPro" id="IPR051922">
    <property type="entry name" value="Bact_Sporulation_Assoc"/>
</dbReference>
<evidence type="ECO:0000256" key="1">
    <source>
        <dbReference type="SAM" id="SignalP"/>
    </source>
</evidence>
<proteinExistence type="predicted"/>
<dbReference type="InterPro" id="IPR013693">
    <property type="entry name" value="SpoIID/LytB_N"/>
</dbReference>
<dbReference type="PANTHER" id="PTHR30032">
    <property type="entry name" value="N-ACETYLMURAMOYL-L-ALANINE AMIDASE-RELATED"/>
    <property type="match status" value="1"/>
</dbReference>
<dbReference type="RefSeq" id="WP_305026907.1">
    <property type="nucleotide sequence ID" value="NZ_JAUQTA010000001.1"/>
</dbReference>
<reference evidence="3 4" key="1">
    <citation type="submission" date="2023-07" db="EMBL/GenBank/DDBJ databases">
        <title>Nocardioides sp. nov WY-20 isolated from soil.</title>
        <authorList>
            <person name="Liu B."/>
            <person name="Wan Y."/>
        </authorList>
    </citation>
    <scope>NUCLEOTIDE SEQUENCE [LARGE SCALE GENOMIC DNA]</scope>
    <source>
        <strain evidence="3 4">WY-20</strain>
    </source>
</reference>
<feature type="chain" id="PRO_5045527803" evidence="1">
    <location>
        <begin position="30"/>
        <end position="405"/>
    </location>
</feature>
<dbReference type="PANTHER" id="PTHR30032:SF4">
    <property type="entry name" value="AMIDASE ENHANCER"/>
    <property type="match status" value="1"/>
</dbReference>
<keyword evidence="4" id="KW-1185">Reference proteome</keyword>
<dbReference type="EMBL" id="JAUQTA010000001">
    <property type="protein sequence ID" value="MDO7867511.1"/>
    <property type="molecule type" value="Genomic_DNA"/>
</dbReference>
<organism evidence="3 4">
    <name type="scientific">Nocardioides jiangxiensis</name>
    <dbReference type="NCBI Taxonomy" id="3064524"/>
    <lineage>
        <taxon>Bacteria</taxon>
        <taxon>Bacillati</taxon>
        <taxon>Actinomycetota</taxon>
        <taxon>Actinomycetes</taxon>
        <taxon>Propionibacteriales</taxon>
        <taxon>Nocardioidaceae</taxon>
        <taxon>Nocardioides</taxon>
    </lineage>
</organism>